<dbReference type="AlphaFoldDB" id="A0A3L6ZTE5"/>
<evidence type="ECO:0000256" key="3">
    <source>
        <dbReference type="ARBA" id="ARBA00023002"/>
    </source>
</evidence>
<feature type="binding site" evidence="6">
    <location>
        <position position="222"/>
    </location>
    <ligand>
        <name>FMN</name>
        <dbReference type="ChEBI" id="CHEBI:58210"/>
    </ligand>
</feature>
<dbReference type="PANTHER" id="PTHR30011:SF16">
    <property type="entry name" value="C2H2 FINGER DOMAIN TRANSCRIPTION FACTOR (EUROFUNG)-RELATED"/>
    <property type="match status" value="1"/>
</dbReference>
<feature type="binding site" evidence="6">
    <location>
        <position position="147"/>
    </location>
    <ligand>
        <name>FMN</name>
        <dbReference type="ChEBI" id="CHEBI:58210"/>
    </ligand>
</feature>
<evidence type="ECO:0000256" key="6">
    <source>
        <dbReference type="PIRSR" id="PIRSR000337-1"/>
    </source>
</evidence>
<dbReference type="PIRSF" id="PIRSF000337">
    <property type="entry name" value="NTA_MOA"/>
    <property type="match status" value="1"/>
</dbReference>
<dbReference type="GO" id="GO:0004497">
    <property type="term" value="F:monooxygenase activity"/>
    <property type="evidence" value="ECO:0007669"/>
    <property type="project" value="UniProtKB-KW"/>
</dbReference>
<dbReference type="InterPro" id="IPR036661">
    <property type="entry name" value="Luciferase-like_sf"/>
</dbReference>
<dbReference type="PANTHER" id="PTHR30011">
    <property type="entry name" value="ALKANESULFONATE MONOOXYGENASE-RELATED"/>
    <property type="match status" value="1"/>
</dbReference>
<dbReference type="Proteomes" id="UP000275395">
    <property type="component" value="Unassembled WGS sequence"/>
</dbReference>
<dbReference type="Gene3D" id="3.20.20.30">
    <property type="entry name" value="Luciferase-like domain"/>
    <property type="match status" value="1"/>
</dbReference>
<evidence type="ECO:0000256" key="1">
    <source>
        <dbReference type="ARBA" id="ARBA00022630"/>
    </source>
</evidence>
<dbReference type="GO" id="GO:0016705">
    <property type="term" value="F:oxidoreductase activity, acting on paired donors, with incorporation or reduction of molecular oxygen"/>
    <property type="evidence" value="ECO:0007669"/>
    <property type="project" value="InterPro"/>
</dbReference>
<accession>A0A3L6ZTE5</accession>
<organism evidence="8 9">
    <name type="scientific">Mycetocola reblochoni</name>
    <dbReference type="NCBI Taxonomy" id="331618"/>
    <lineage>
        <taxon>Bacteria</taxon>
        <taxon>Bacillati</taxon>
        <taxon>Actinomycetota</taxon>
        <taxon>Actinomycetes</taxon>
        <taxon>Micrococcales</taxon>
        <taxon>Microbacteriaceae</taxon>
        <taxon>Mycetocola</taxon>
    </lineage>
</organism>
<dbReference type="SUPFAM" id="SSF51679">
    <property type="entry name" value="Bacterial luciferase-like"/>
    <property type="match status" value="1"/>
</dbReference>
<feature type="binding site" evidence="6">
    <location>
        <position position="100"/>
    </location>
    <ligand>
        <name>FMN</name>
        <dbReference type="ChEBI" id="CHEBI:58210"/>
    </ligand>
</feature>
<dbReference type="EMBL" id="RCUW01000001">
    <property type="protein sequence ID" value="RLP71069.1"/>
    <property type="molecule type" value="Genomic_DNA"/>
</dbReference>
<keyword evidence="3" id="KW-0560">Oxidoreductase</keyword>
<evidence type="ECO:0000256" key="2">
    <source>
        <dbReference type="ARBA" id="ARBA00022643"/>
    </source>
</evidence>
<dbReference type="Pfam" id="PF00296">
    <property type="entry name" value="Bac_luciferase"/>
    <property type="match status" value="1"/>
</dbReference>
<dbReference type="InterPro" id="IPR051260">
    <property type="entry name" value="Diverse_substr_monoxygenases"/>
</dbReference>
<dbReference type="NCBIfam" id="TIGR03860">
    <property type="entry name" value="FMN_nitrolo"/>
    <property type="match status" value="1"/>
</dbReference>
<evidence type="ECO:0000259" key="7">
    <source>
        <dbReference type="Pfam" id="PF00296"/>
    </source>
</evidence>
<keyword evidence="4" id="KW-0503">Monooxygenase</keyword>
<dbReference type="RefSeq" id="WP_121657441.1">
    <property type="nucleotide sequence ID" value="NZ_RCUW01000001.1"/>
</dbReference>
<comment type="similarity">
    <text evidence="5">Belongs to the NtaA/SnaA/DszA monooxygenase family.</text>
</comment>
<feature type="binding site" evidence="6">
    <location>
        <position position="151"/>
    </location>
    <ligand>
        <name>FMN</name>
        <dbReference type="ChEBI" id="CHEBI:58210"/>
    </ligand>
</feature>
<name>A0A3L6ZTE5_9MICO</name>
<comment type="caution">
    <text evidence="8">The sequence shown here is derived from an EMBL/GenBank/DDBJ whole genome shotgun (WGS) entry which is preliminary data.</text>
</comment>
<gene>
    <name evidence="8" type="ORF">D9V30_01195</name>
</gene>
<evidence type="ECO:0000313" key="8">
    <source>
        <dbReference type="EMBL" id="RLP71069.1"/>
    </source>
</evidence>
<sequence length="439" mass="47743">MSRMQHFGWFLSRGFGPQGWGQPSADWGDDWTRPRLYQQSVRDLERAGFDLVVVEDALSLGNPDALALRVDRAYGGPKHDPLMLAPYLLDATEHIGIAPTINPMSLPPYTAARQLATLNHLSDGRLGANIVTHVGSSRHFGLDPLPHDAAYDRAGEWLSGVRELWGSWRDGALVQDAASGRFADASRLDAVRHDGEHYRFEGPLNAIPRPEGDPVIVSPGGSPRGLDFAGTHSDVQLALARLDPARIREYRSRVHAAAAAHGRDPEEVAVLLVLKPVVVSSREEAERIVAASATPDDAALRRIALAHSSDLETDLTVLDLDRPLDPGVFGDHVSRGSIAGLLGRVDDPADATLREVLAQHARLGLISDRSGLVGTAEEIADAIEELGEEADNDGFLLSGDFHPVTVHRYLDELVPVLRRRGVLRREYGDGGLRGNLRDF</sequence>
<evidence type="ECO:0000256" key="4">
    <source>
        <dbReference type="ARBA" id="ARBA00023033"/>
    </source>
</evidence>
<feature type="domain" description="Luciferase-like" evidence="7">
    <location>
        <begin position="7"/>
        <end position="386"/>
    </location>
</feature>
<protein>
    <submittedName>
        <fullName evidence="8">LLM class flavin-dependent oxidoreductase</fullName>
    </submittedName>
</protein>
<evidence type="ECO:0000256" key="5">
    <source>
        <dbReference type="ARBA" id="ARBA00033748"/>
    </source>
</evidence>
<evidence type="ECO:0000313" key="9">
    <source>
        <dbReference type="Proteomes" id="UP000275395"/>
    </source>
</evidence>
<feature type="binding site" evidence="6">
    <location>
        <position position="56"/>
    </location>
    <ligand>
        <name>FMN</name>
        <dbReference type="ChEBI" id="CHEBI:58210"/>
    </ligand>
</feature>
<reference evidence="8 9" key="1">
    <citation type="submission" date="2018-10" db="EMBL/GenBank/DDBJ databases">
        <authorList>
            <person name="Li J."/>
        </authorList>
    </citation>
    <scope>NUCLEOTIDE SEQUENCE [LARGE SCALE GENOMIC DNA]</scope>
    <source>
        <strain evidence="8 9">JCM 30549</strain>
    </source>
</reference>
<keyword evidence="1 6" id="KW-0285">Flavoprotein</keyword>
<dbReference type="InterPro" id="IPR016215">
    <property type="entry name" value="NTA_MOA"/>
</dbReference>
<dbReference type="InterPro" id="IPR011251">
    <property type="entry name" value="Luciferase-like_dom"/>
</dbReference>
<proteinExistence type="inferred from homology"/>
<keyword evidence="2 6" id="KW-0288">FMN</keyword>